<dbReference type="Pfam" id="PF00264">
    <property type="entry name" value="Tyrosinase"/>
    <property type="match status" value="1"/>
</dbReference>
<dbReference type="PANTHER" id="PTHR11474">
    <property type="entry name" value="TYROSINASE FAMILY MEMBER"/>
    <property type="match status" value="1"/>
</dbReference>
<dbReference type="GO" id="GO:0016491">
    <property type="term" value="F:oxidoreductase activity"/>
    <property type="evidence" value="ECO:0007669"/>
    <property type="project" value="InterPro"/>
</dbReference>
<protein>
    <submittedName>
        <fullName evidence="4">Tyrosinase</fullName>
    </submittedName>
</protein>
<dbReference type="Gene3D" id="1.10.1280.10">
    <property type="entry name" value="Di-copper center containing domain from catechol oxidase"/>
    <property type="match status" value="1"/>
</dbReference>
<dbReference type="OrthoDB" id="6132182at2759"/>
<name>A0A4U6X5K0_9PEZI</name>
<dbReference type="InterPro" id="IPR008922">
    <property type="entry name" value="Di-copper_centre_dom_sf"/>
</dbReference>
<accession>A0A4U6X5K0</accession>
<dbReference type="STRING" id="1306861.A0A4U6X5K0"/>
<keyword evidence="2" id="KW-0732">Signal</keyword>
<reference evidence="4 5" key="1">
    <citation type="journal article" date="2019" name="PLoS ONE">
        <title>Comparative genome analysis indicates high evolutionary potential of pathogenicity genes in Colletotrichum tanaceti.</title>
        <authorList>
            <person name="Lelwala R.V."/>
            <person name="Korhonen P.K."/>
            <person name="Young N.D."/>
            <person name="Scott J.B."/>
            <person name="Ades P.A."/>
            <person name="Gasser R.B."/>
            <person name="Taylor P.W.J."/>
        </authorList>
    </citation>
    <scope>NUCLEOTIDE SEQUENCE [LARGE SCALE GENOMIC DNA]</scope>
    <source>
        <strain evidence="4">BRIP57314</strain>
    </source>
</reference>
<dbReference type="GO" id="GO:0046872">
    <property type="term" value="F:metal ion binding"/>
    <property type="evidence" value="ECO:0007669"/>
    <property type="project" value="UniProtKB-KW"/>
</dbReference>
<feature type="signal peptide" evidence="2">
    <location>
        <begin position="1"/>
        <end position="20"/>
    </location>
</feature>
<keyword evidence="5" id="KW-1185">Reference proteome</keyword>
<sequence>MMLSRAILFFFSLAAAAVDASVIPGSGRSSVIPGADRASVIPSAGAGGGGGSCTAPAVRKEWRELTDPEKAEYIRAAVCLRRLPKTKYAQINIVTNRLDELVYTHFTLRTSIHFVAAFLPWHRWMLKLHEDLLRSECGYAGAQPYWDWTIDADARNVAGSPIFDPVTGFGGDGKMTGSNEPGFRRCVVDGPFANTNLTLGMGWPEVNTRSDRLHCLTRAFNAGLGNDANGIPVVGDMQIGAYNSSALQPIYAFDKFTNLATVLEELPHSRVHRSISGDMAPTTAPNEPLFFLHHANVDRIWAKWQGRNNTRLNDYSGFQDTGRKIPAAITDVMVTMELLNTTITVKDYMDTQAGPMCYTYTN</sequence>
<keyword evidence="1" id="KW-0479">Metal-binding</keyword>
<dbReference type="InterPro" id="IPR050316">
    <property type="entry name" value="Tyrosinase/Hemocyanin"/>
</dbReference>
<dbReference type="Proteomes" id="UP000310108">
    <property type="component" value="Unassembled WGS sequence"/>
</dbReference>
<dbReference type="EMBL" id="PJEX01000367">
    <property type="protein sequence ID" value="TKW50712.1"/>
    <property type="molecule type" value="Genomic_DNA"/>
</dbReference>
<dbReference type="PRINTS" id="PR00092">
    <property type="entry name" value="TYROSINASE"/>
</dbReference>
<evidence type="ECO:0000313" key="5">
    <source>
        <dbReference type="Proteomes" id="UP000310108"/>
    </source>
</evidence>
<feature type="domain" description="Tyrosinase copper-binding" evidence="3">
    <location>
        <begin position="113"/>
        <end position="130"/>
    </location>
</feature>
<evidence type="ECO:0000256" key="2">
    <source>
        <dbReference type="SAM" id="SignalP"/>
    </source>
</evidence>
<gene>
    <name evidence="4" type="primary">melC2</name>
    <name evidence="4" type="ORF">CTA1_557</name>
</gene>
<dbReference type="AlphaFoldDB" id="A0A4U6X5K0"/>
<evidence type="ECO:0000313" key="4">
    <source>
        <dbReference type="EMBL" id="TKW50712.1"/>
    </source>
</evidence>
<dbReference type="PROSITE" id="PS00497">
    <property type="entry name" value="TYROSINASE_1"/>
    <property type="match status" value="1"/>
</dbReference>
<evidence type="ECO:0000259" key="3">
    <source>
        <dbReference type="PROSITE" id="PS00497"/>
    </source>
</evidence>
<organism evidence="4 5">
    <name type="scientific">Colletotrichum tanaceti</name>
    <dbReference type="NCBI Taxonomy" id="1306861"/>
    <lineage>
        <taxon>Eukaryota</taxon>
        <taxon>Fungi</taxon>
        <taxon>Dikarya</taxon>
        <taxon>Ascomycota</taxon>
        <taxon>Pezizomycotina</taxon>
        <taxon>Sordariomycetes</taxon>
        <taxon>Hypocreomycetidae</taxon>
        <taxon>Glomerellales</taxon>
        <taxon>Glomerellaceae</taxon>
        <taxon>Colletotrichum</taxon>
        <taxon>Colletotrichum destructivum species complex</taxon>
    </lineage>
</organism>
<dbReference type="SUPFAM" id="SSF48056">
    <property type="entry name" value="Di-copper centre-containing domain"/>
    <property type="match status" value="1"/>
</dbReference>
<dbReference type="InterPro" id="IPR002227">
    <property type="entry name" value="Tyrosinase_Cu-bd"/>
</dbReference>
<proteinExistence type="predicted"/>
<feature type="chain" id="PRO_5020448526" evidence="2">
    <location>
        <begin position="21"/>
        <end position="362"/>
    </location>
</feature>
<evidence type="ECO:0000256" key="1">
    <source>
        <dbReference type="ARBA" id="ARBA00022723"/>
    </source>
</evidence>
<comment type="caution">
    <text evidence="4">The sequence shown here is derived from an EMBL/GenBank/DDBJ whole genome shotgun (WGS) entry which is preliminary data.</text>
</comment>
<dbReference type="PANTHER" id="PTHR11474:SF127">
    <property type="entry name" value="TYROSINASE COPPER-BINDING DOMAIN-CONTAINING PROTEIN"/>
    <property type="match status" value="1"/>
</dbReference>